<feature type="compositionally biased region" description="Low complexity" evidence="1">
    <location>
        <begin position="68"/>
        <end position="84"/>
    </location>
</feature>
<organism evidence="2 3">
    <name type="scientific">Tersicoccus solisilvae</name>
    <dbReference type="NCBI Taxonomy" id="1882339"/>
    <lineage>
        <taxon>Bacteria</taxon>
        <taxon>Bacillati</taxon>
        <taxon>Actinomycetota</taxon>
        <taxon>Actinomycetes</taxon>
        <taxon>Micrococcales</taxon>
        <taxon>Micrococcaceae</taxon>
        <taxon>Tersicoccus</taxon>
    </lineage>
</organism>
<comment type="caution">
    <text evidence="2">The sequence shown here is derived from an EMBL/GenBank/DDBJ whole genome shotgun (WGS) entry which is preliminary data.</text>
</comment>
<protein>
    <recommendedName>
        <fullName evidence="4">Type II toxin-antitoxin system RelE/ParE family toxin</fullName>
    </recommendedName>
</protein>
<dbReference type="EMBL" id="BMJI01000003">
    <property type="protein sequence ID" value="GGC84882.1"/>
    <property type="molecule type" value="Genomic_DNA"/>
</dbReference>
<keyword evidence="3" id="KW-1185">Reference proteome</keyword>
<proteinExistence type="predicted"/>
<name>A0ABQ1NUC1_9MICC</name>
<accession>A0ABQ1NUC1</accession>
<evidence type="ECO:0000256" key="1">
    <source>
        <dbReference type="SAM" id="MobiDB-lite"/>
    </source>
</evidence>
<feature type="region of interest" description="Disordered" evidence="1">
    <location>
        <begin position="47"/>
        <end position="84"/>
    </location>
</feature>
<evidence type="ECO:0000313" key="2">
    <source>
        <dbReference type="EMBL" id="GGC84882.1"/>
    </source>
</evidence>
<gene>
    <name evidence="2" type="ORF">GCM10011512_09660</name>
</gene>
<evidence type="ECO:0008006" key="4">
    <source>
        <dbReference type="Google" id="ProtNLM"/>
    </source>
</evidence>
<dbReference type="Proteomes" id="UP000597761">
    <property type="component" value="Unassembled WGS sequence"/>
</dbReference>
<sequence length="84" mass="8855">MTPRLRIHPDAEADFFDAVRYYETTTLGLGEAFDDAIAEAVDDVAHGTRKRGLPSRAGTACRSYAAATSKPSPTGSSTSSTGTM</sequence>
<evidence type="ECO:0000313" key="3">
    <source>
        <dbReference type="Proteomes" id="UP000597761"/>
    </source>
</evidence>
<reference evidence="3" key="1">
    <citation type="journal article" date="2019" name="Int. J. Syst. Evol. Microbiol.">
        <title>The Global Catalogue of Microorganisms (GCM) 10K type strain sequencing project: providing services to taxonomists for standard genome sequencing and annotation.</title>
        <authorList>
            <consortium name="The Broad Institute Genomics Platform"/>
            <consortium name="The Broad Institute Genome Sequencing Center for Infectious Disease"/>
            <person name="Wu L."/>
            <person name="Ma J."/>
        </authorList>
    </citation>
    <scope>NUCLEOTIDE SEQUENCE [LARGE SCALE GENOMIC DNA]</scope>
    <source>
        <strain evidence="3">CGMCC 1.15480</strain>
    </source>
</reference>